<reference evidence="1" key="1">
    <citation type="submission" date="2018-02" db="EMBL/GenBank/DDBJ databases">
        <title>Rhizophora mucronata_Transcriptome.</title>
        <authorList>
            <person name="Meera S.P."/>
            <person name="Sreeshan A."/>
            <person name="Augustine A."/>
        </authorList>
    </citation>
    <scope>NUCLEOTIDE SEQUENCE</scope>
    <source>
        <tissue evidence="1">Leaf</tissue>
    </source>
</reference>
<organism evidence="1">
    <name type="scientific">Rhizophora mucronata</name>
    <name type="common">Asiatic mangrove</name>
    <dbReference type="NCBI Taxonomy" id="61149"/>
    <lineage>
        <taxon>Eukaryota</taxon>
        <taxon>Viridiplantae</taxon>
        <taxon>Streptophyta</taxon>
        <taxon>Embryophyta</taxon>
        <taxon>Tracheophyta</taxon>
        <taxon>Spermatophyta</taxon>
        <taxon>Magnoliopsida</taxon>
        <taxon>eudicotyledons</taxon>
        <taxon>Gunneridae</taxon>
        <taxon>Pentapetalae</taxon>
        <taxon>rosids</taxon>
        <taxon>fabids</taxon>
        <taxon>Malpighiales</taxon>
        <taxon>Rhizophoraceae</taxon>
        <taxon>Rhizophora</taxon>
    </lineage>
</organism>
<name>A0A2P2QIM7_RHIMU</name>
<evidence type="ECO:0000313" key="1">
    <source>
        <dbReference type="EMBL" id="MBX66858.1"/>
    </source>
</evidence>
<proteinExistence type="predicted"/>
<dbReference type="AlphaFoldDB" id="A0A2P2QIM7"/>
<sequence length="30" mass="3728">MLWETTYRRFFFAKYVIGECIYCSPLYGRN</sequence>
<dbReference type="EMBL" id="GGEC01086374">
    <property type="protein sequence ID" value="MBX66858.1"/>
    <property type="molecule type" value="Transcribed_RNA"/>
</dbReference>
<accession>A0A2P2QIM7</accession>
<protein>
    <submittedName>
        <fullName evidence="1">Uncharacterized protein</fullName>
    </submittedName>
</protein>